<feature type="region of interest" description="Disordered" evidence="1">
    <location>
        <begin position="885"/>
        <end position="907"/>
    </location>
</feature>
<dbReference type="SMART" id="SM00767">
    <property type="entry name" value="DCD"/>
    <property type="match status" value="1"/>
</dbReference>
<comment type="caution">
    <text evidence="3">The sequence shown here is derived from an EMBL/GenBank/DDBJ whole genome shotgun (WGS) entry which is preliminary data.</text>
</comment>
<feature type="compositionally biased region" description="Basic and acidic residues" evidence="1">
    <location>
        <begin position="338"/>
        <end position="350"/>
    </location>
</feature>
<feature type="region of interest" description="Disordered" evidence="1">
    <location>
        <begin position="257"/>
        <end position="296"/>
    </location>
</feature>
<dbReference type="InterPro" id="IPR013989">
    <property type="entry name" value="Dev_and_cell_death_domain"/>
</dbReference>
<keyword evidence="4" id="KW-1185">Reference proteome</keyword>
<dbReference type="AlphaFoldDB" id="A0A8T0J6I5"/>
<dbReference type="PROSITE" id="PS51222">
    <property type="entry name" value="DCD"/>
    <property type="match status" value="1"/>
</dbReference>
<dbReference type="EMBL" id="CM026421">
    <property type="protein sequence ID" value="KAG0590411.1"/>
    <property type="molecule type" value="Genomic_DNA"/>
</dbReference>
<feature type="domain" description="DCD" evidence="2">
    <location>
        <begin position="66"/>
        <end position="194"/>
    </location>
</feature>
<feature type="compositionally biased region" description="Basic and acidic residues" evidence="1">
    <location>
        <begin position="278"/>
        <end position="293"/>
    </location>
</feature>
<sequence>MAQERRVSFVAQAMKWRDPGDEGDGLLVLAPRPHQHQHQHQQQQSVFTRLGPKHDPPYVPQCVGEPPLAGMIFGCSPETYDECIGRQLFGLPAYKNKPHVMRIAPGAAIFLFNFRTKCMHGIFEATSHGGVHIIREAFGGKYEAQVKVRLVENCPVLNEKDLKDAIRENFRDAKKFDYPLSEAQVCRLKLLFRLKAAEDKALSIDLNHGRRVVQFCPAGPQQARNSIQVPRRIISSLSKDEVEVSITSAPPALSRVHVSSSQSRSRTLGGLEVSISSNEKKDKKRNGVSDSPRRHVVMYDTRREQSITLGSKSKIPKPARQEVVIEVVKEILPFRPSRDIPEDRKRRADTSPHGIQGPIKKQVLEQGQEIDEGGPGKFHVGDLRELLKGKRLKPSTKQKIKSVVSQPIDPPIYTGGNISIGDVLFIDDSKRNLERVSPLPRKKHSAITSGSLEAESLKNLVISRTSKKSDSTEEARMNGRTIRPIQDVQRKLKTVSVSAGGIVQFRTIAGNHRAKANNFEGSILETHGSENGYSIEDKELKAANGDGVGGCVGLPTNFPVKSGLLQKLDDEIMGSCPGDEQKDGRLDIYVSLTVDEAENARQSNSPIVSENRHAIGHVVSCVLGKRTRGSKQDDTVLDSAVEPQALRAGTSITKRIEVSKGSPECSISKVLLTSANISETLQEREQGNYLSDDPLAEDRNLTSQVRTRNAGSSLENISEEGMPVDHVQSRPTNLLPLNDVVPVISTLIPNNAGDLTFLDCKRHRAGKENDPSSSTHKLDKIGHNEAGCSYVTLEVSTPTEGSDLREKAHKYEMPPQSSSLSLLSGRSGNLWNSRTLRYGKPRSSDTLVNHVGRMSSKSGSEPTSALEKSDPYAGSIKFGEESVYSGGENYGRRPEGSNATEASRTSGTLENQGALLVCELGNPGGLSLDSNMIRVDTTCDSLGKHQPIAVASVVQQFMLPTEMTLPSGPDIFQTKNTAVVPSSDGLESSEFRMGLAERESEAGDKICHPNDLPSAESVQPRIIASNEERAHPSLLLRKEPMPHKMEPIPLKVELMPLKIEPMFHRADAPEDARDLVVEDWLYARNRGSPSARTSTASLSDCSGPVGQPELEINIPIKEEELEICLPIEEDERVHAGTKSQNRCLCGVSNIDIKPGKLLQKNLLHNT</sequence>
<dbReference type="PANTHER" id="PTHR46444">
    <property type="entry name" value="DCD (DEVELOPMENT AND CELL DEATH) DOMAIN PROTEIN-RELATED"/>
    <property type="match status" value="1"/>
</dbReference>
<evidence type="ECO:0000256" key="1">
    <source>
        <dbReference type="SAM" id="MobiDB-lite"/>
    </source>
</evidence>
<feature type="region of interest" description="Disordered" evidence="1">
    <location>
        <begin position="338"/>
        <end position="361"/>
    </location>
</feature>
<gene>
    <name evidence="3" type="ORF">KC19_1G097600</name>
</gene>
<dbReference type="Proteomes" id="UP000822688">
    <property type="component" value="Chromosome 1"/>
</dbReference>
<reference evidence="3" key="1">
    <citation type="submission" date="2020-06" db="EMBL/GenBank/DDBJ databases">
        <title>WGS assembly of Ceratodon purpureus strain R40.</title>
        <authorList>
            <person name="Carey S.B."/>
            <person name="Jenkins J."/>
            <person name="Shu S."/>
            <person name="Lovell J.T."/>
            <person name="Sreedasyam A."/>
            <person name="Maumus F."/>
            <person name="Tiley G.P."/>
            <person name="Fernandez-Pozo N."/>
            <person name="Barry K."/>
            <person name="Chen C."/>
            <person name="Wang M."/>
            <person name="Lipzen A."/>
            <person name="Daum C."/>
            <person name="Saski C.A."/>
            <person name="Payton A.C."/>
            <person name="Mcbreen J.C."/>
            <person name="Conrad R.E."/>
            <person name="Kollar L.M."/>
            <person name="Olsson S."/>
            <person name="Huttunen S."/>
            <person name="Landis J.B."/>
            <person name="Wickett N.J."/>
            <person name="Johnson M.G."/>
            <person name="Rensing S.A."/>
            <person name="Grimwood J."/>
            <person name="Schmutz J."/>
            <person name="Mcdaniel S.F."/>
        </authorList>
    </citation>
    <scope>NUCLEOTIDE SEQUENCE</scope>
    <source>
        <strain evidence="3">R40</strain>
    </source>
</reference>
<evidence type="ECO:0000259" key="2">
    <source>
        <dbReference type="PROSITE" id="PS51222"/>
    </source>
</evidence>
<name>A0A8T0J6I5_CERPU</name>
<feature type="compositionally biased region" description="Low complexity" evidence="1">
    <location>
        <begin position="257"/>
        <end position="266"/>
    </location>
</feature>
<dbReference type="PANTHER" id="PTHR46444:SF19">
    <property type="entry name" value="OS02G0745600 PROTEIN"/>
    <property type="match status" value="1"/>
</dbReference>
<feature type="region of interest" description="Disordered" evidence="1">
    <location>
        <begin position="683"/>
        <end position="727"/>
    </location>
</feature>
<organism evidence="3 4">
    <name type="scientific">Ceratodon purpureus</name>
    <name type="common">Fire moss</name>
    <name type="synonym">Dicranum purpureum</name>
    <dbReference type="NCBI Taxonomy" id="3225"/>
    <lineage>
        <taxon>Eukaryota</taxon>
        <taxon>Viridiplantae</taxon>
        <taxon>Streptophyta</taxon>
        <taxon>Embryophyta</taxon>
        <taxon>Bryophyta</taxon>
        <taxon>Bryophytina</taxon>
        <taxon>Bryopsida</taxon>
        <taxon>Dicranidae</taxon>
        <taxon>Pseudoditrichales</taxon>
        <taxon>Ditrichaceae</taxon>
        <taxon>Ceratodon</taxon>
    </lineage>
</organism>
<feature type="compositionally biased region" description="Polar residues" evidence="1">
    <location>
        <begin position="897"/>
        <end position="907"/>
    </location>
</feature>
<feature type="compositionally biased region" description="Polar residues" evidence="1">
    <location>
        <begin position="701"/>
        <end position="716"/>
    </location>
</feature>
<dbReference type="Pfam" id="PF10539">
    <property type="entry name" value="Dev_Cell_Death"/>
    <property type="match status" value="1"/>
</dbReference>
<accession>A0A8T0J6I5</accession>
<proteinExistence type="predicted"/>
<feature type="region of interest" description="Disordered" evidence="1">
    <location>
        <begin position="834"/>
        <end position="872"/>
    </location>
</feature>
<evidence type="ECO:0000313" key="4">
    <source>
        <dbReference type="Proteomes" id="UP000822688"/>
    </source>
</evidence>
<protein>
    <recommendedName>
        <fullName evidence="2">DCD domain-containing protein</fullName>
    </recommendedName>
</protein>
<evidence type="ECO:0000313" key="3">
    <source>
        <dbReference type="EMBL" id="KAG0590411.1"/>
    </source>
</evidence>